<keyword evidence="3" id="KW-1185">Reference proteome</keyword>
<dbReference type="AlphaFoldDB" id="A0A9Q9ATV2"/>
<organism evidence="2 3">
    <name type="scientific">Septoria linicola</name>
    <dbReference type="NCBI Taxonomy" id="215465"/>
    <lineage>
        <taxon>Eukaryota</taxon>
        <taxon>Fungi</taxon>
        <taxon>Dikarya</taxon>
        <taxon>Ascomycota</taxon>
        <taxon>Pezizomycotina</taxon>
        <taxon>Dothideomycetes</taxon>
        <taxon>Dothideomycetidae</taxon>
        <taxon>Mycosphaerellales</taxon>
        <taxon>Mycosphaerellaceae</taxon>
        <taxon>Septoria</taxon>
    </lineage>
</organism>
<accession>A0A9Q9ATV2</accession>
<gene>
    <name evidence="2" type="ORF">Slin15195_G079730</name>
</gene>
<sequence length="103" mass="10956">MRLSILTVALSTFAALSSANPVPLPDANIAVLEAEFHTLKRHDAIVEARGLGSFLKSAFKLGSKKKPAPASPAPGGIFSQAWDIPAKKPSLLSKFNPFKGKWS</sequence>
<reference evidence="2" key="1">
    <citation type="submission" date="2022-06" db="EMBL/GenBank/DDBJ databases">
        <title>Complete genome sequences of two strains of the flax pathogen Septoria linicola.</title>
        <authorList>
            <person name="Lapalu N."/>
            <person name="Simon A."/>
            <person name="Demenou B."/>
            <person name="Paumier D."/>
            <person name="Guillot M.-P."/>
            <person name="Gout L."/>
            <person name="Valade R."/>
        </authorList>
    </citation>
    <scope>NUCLEOTIDE SEQUENCE</scope>
    <source>
        <strain evidence="2">SE15195</strain>
    </source>
</reference>
<feature type="signal peptide" evidence="1">
    <location>
        <begin position="1"/>
        <end position="19"/>
    </location>
</feature>
<keyword evidence="1" id="KW-0732">Signal</keyword>
<dbReference type="EMBL" id="CP099423">
    <property type="protein sequence ID" value="USW54654.1"/>
    <property type="molecule type" value="Genomic_DNA"/>
</dbReference>
<evidence type="ECO:0000256" key="1">
    <source>
        <dbReference type="SAM" id="SignalP"/>
    </source>
</evidence>
<evidence type="ECO:0000313" key="2">
    <source>
        <dbReference type="EMBL" id="USW54654.1"/>
    </source>
</evidence>
<evidence type="ECO:0000313" key="3">
    <source>
        <dbReference type="Proteomes" id="UP001056384"/>
    </source>
</evidence>
<feature type="chain" id="PRO_5040321577" evidence="1">
    <location>
        <begin position="20"/>
        <end position="103"/>
    </location>
</feature>
<protein>
    <submittedName>
        <fullName evidence="2">Uncharacterized protein</fullName>
    </submittedName>
</protein>
<dbReference type="Proteomes" id="UP001056384">
    <property type="component" value="Chromosome 6"/>
</dbReference>
<name>A0A9Q9ATV2_9PEZI</name>
<proteinExistence type="predicted"/>